<evidence type="ECO:0000313" key="3">
    <source>
        <dbReference type="EMBL" id="RLU26029.1"/>
    </source>
</evidence>
<gene>
    <name evidence="3" type="ORF">DMN91_002192</name>
</gene>
<feature type="region of interest" description="Disordered" evidence="1">
    <location>
        <begin position="115"/>
        <end position="169"/>
    </location>
</feature>
<evidence type="ECO:0000259" key="2">
    <source>
        <dbReference type="PROSITE" id="PS50800"/>
    </source>
</evidence>
<dbReference type="AlphaFoldDB" id="A0A3L8E1G2"/>
<organism evidence="3">
    <name type="scientific">Ooceraea biroi</name>
    <name type="common">Clonal raider ant</name>
    <name type="synonym">Cerapachys biroi</name>
    <dbReference type="NCBI Taxonomy" id="2015173"/>
    <lineage>
        <taxon>Eukaryota</taxon>
        <taxon>Metazoa</taxon>
        <taxon>Ecdysozoa</taxon>
        <taxon>Arthropoda</taxon>
        <taxon>Hexapoda</taxon>
        <taxon>Insecta</taxon>
        <taxon>Pterygota</taxon>
        <taxon>Neoptera</taxon>
        <taxon>Endopterygota</taxon>
        <taxon>Hymenoptera</taxon>
        <taxon>Apocrita</taxon>
        <taxon>Aculeata</taxon>
        <taxon>Formicoidea</taxon>
        <taxon>Formicidae</taxon>
        <taxon>Dorylinae</taxon>
        <taxon>Ooceraea</taxon>
    </lineage>
</organism>
<protein>
    <recommendedName>
        <fullName evidence="2">SAP domain-containing protein</fullName>
    </recommendedName>
</protein>
<feature type="domain" description="SAP" evidence="2">
    <location>
        <begin position="6"/>
        <end position="40"/>
    </location>
</feature>
<dbReference type="InterPro" id="IPR003034">
    <property type="entry name" value="SAP_dom"/>
</dbReference>
<accession>A0A3L8E1G2</accession>
<dbReference type="EMBL" id="QOIP01000002">
    <property type="protein sequence ID" value="RLU26029.1"/>
    <property type="molecule type" value="Genomic_DNA"/>
</dbReference>
<comment type="caution">
    <text evidence="3">The sequence shown here is derived from an EMBL/GenBank/DDBJ whole genome shotgun (WGS) entry which is preliminary data.</text>
</comment>
<sequence>MERNRLEFLTMAQLQEVATKEGLPSVGDRNTLIDLIMSHQERSGATGKQPSPSASVAGGPEKGQQRGPERMDQPVTASMFLQYMQQQQVQQQQQQRQFEQLILLLSARGAGKIVRSDGGIGRRSVGRSSRLGREDESNERFLAPIPGRRSARRKRGDLDRDSVAGILRN</sequence>
<name>A0A3L8E1G2_OOCBI</name>
<reference evidence="3" key="2">
    <citation type="submission" date="2018-07" db="EMBL/GenBank/DDBJ databases">
        <authorList>
            <person name="Mckenzie S.K."/>
            <person name="Kronauer D.J.C."/>
        </authorList>
    </citation>
    <scope>NUCLEOTIDE SEQUENCE</scope>
    <source>
        <strain evidence="3">Clonal line C1</strain>
    </source>
</reference>
<feature type="region of interest" description="Disordered" evidence="1">
    <location>
        <begin position="33"/>
        <end position="76"/>
    </location>
</feature>
<proteinExistence type="predicted"/>
<reference evidence="3" key="1">
    <citation type="journal article" date="2018" name="Genome Res.">
        <title>The genomic architecture and molecular evolution of ant odorant receptors.</title>
        <authorList>
            <person name="McKenzie S.K."/>
            <person name="Kronauer D.J.C."/>
        </authorList>
    </citation>
    <scope>NUCLEOTIDE SEQUENCE [LARGE SCALE GENOMIC DNA]</scope>
    <source>
        <strain evidence="3">Clonal line C1</strain>
    </source>
</reference>
<dbReference type="PROSITE" id="PS50800">
    <property type="entry name" value="SAP"/>
    <property type="match status" value="1"/>
</dbReference>
<feature type="compositionally biased region" description="Basic and acidic residues" evidence="1">
    <location>
        <begin position="63"/>
        <end position="72"/>
    </location>
</feature>
<evidence type="ECO:0000256" key="1">
    <source>
        <dbReference type="SAM" id="MobiDB-lite"/>
    </source>
</evidence>
<dbReference type="Proteomes" id="UP000279307">
    <property type="component" value="Chromosome 2"/>
</dbReference>